<comment type="caution">
    <text evidence="1">The sequence shown here is derived from an EMBL/GenBank/DDBJ whole genome shotgun (WGS) entry which is preliminary data.</text>
</comment>
<gene>
    <name evidence="1" type="ORF">H8K47_11420</name>
</gene>
<organism evidence="1 2">
    <name type="scientific">Undibacterium rugosum</name>
    <dbReference type="NCBI Taxonomy" id="2762291"/>
    <lineage>
        <taxon>Bacteria</taxon>
        <taxon>Pseudomonadati</taxon>
        <taxon>Pseudomonadota</taxon>
        <taxon>Betaproteobacteria</taxon>
        <taxon>Burkholderiales</taxon>
        <taxon>Oxalobacteraceae</taxon>
        <taxon>Undibacterium</taxon>
    </lineage>
</organism>
<dbReference type="EMBL" id="JACOGG010000011">
    <property type="protein sequence ID" value="MBC3935972.1"/>
    <property type="molecule type" value="Genomic_DNA"/>
</dbReference>
<accession>A0A923I2P1</accession>
<evidence type="ECO:0000313" key="2">
    <source>
        <dbReference type="Proteomes" id="UP000612361"/>
    </source>
</evidence>
<dbReference type="PANTHER" id="PTHR36931">
    <property type="entry name" value="UPF0153 PROTEIN YEIW"/>
    <property type="match status" value="1"/>
</dbReference>
<proteinExistence type="predicted"/>
<dbReference type="InterPro" id="IPR052572">
    <property type="entry name" value="UPF0153_domain"/>
</dbReference>
<evidence type="ECO:0000313" key="1">
    <source>
        <dbReference type="EMBL" id="MBC3935972.1"/>
    </source>
</evidence>
<dbReference type="InterPro" id="IPR005358">
    <property type="entry name" value="Puta_zinc/iron-chelating_dom"/>
</dbReference>
<protein>
    <submittedName>
        <fullName evidence="1">YkgJ family cysteine cluster protein</fullName>
    </submittedName>
</protein>
<dbReference type="Proteomes" id="UP000612361">
    <property type="component" value="Unassembled WGS sequence"/>
</dbReference>
<dbReference type="PANTHER" id="PTHR36931:SF1">
    <property type="entry name" value="UPF0153 PROTEIN YEIW"/>
    <property type="match status" value="1"/>
</dbReference>
<dbReference type="Pfam" id="PF03692">
    <property type="entry name" value="CxxCxxCC"/>
    <property type="match status" value="1"/>
</dbReference>
<dbReference type="AlphaFoldDB" id="A0A923I2P1"/>
<name>A0A923I2P1_9BURK</name>
<keyword evidence="2" id="KW-1185">Reference proteome</keyword>
<sequence>MQNPVFSCRPGCAACCIAPSISSPIPGMPHGKAAGVACVQLSEQGLCMIFGRSERPACCSGLQASAEMCGENKEQAIQWLNALEFATCP</sequence>
<dbReference type="RefSeq" id="WP_186881539.1">
    <property type="nucleotide sequence ID" value="NZ_JACOGG010000011.1"/>
</dbReference>
<reference evidence="1" key="1">
    <citation type="submission" date="2020-08" db="EMBL/GenBank/DDBJ databases">
        <title>Novel species isolated from subtropical streams in China.</title>
        <authorList>
            <person name="Lu H."/>
        </authorList>
    </citation>
    <scope>NUCLEOTIDE SEQUENCE</scope>
    <source>
        <strain evidence="1">CY7W</strain>
    </source>
</reference>